<dbReference type="InterPro" id="IPR002018">
    <property type="entry name" value="CarbesteraseB"/>
</dbReference>
<gene>
    <name evidence="3" type="ORF">B2A_07120</name>
</gene>
<dbReference type="AlphaFoldDB" id="T1B9N4"/>
<dbReference type="PANTHER" id="PTHR43918:SF4">
    <property type="entry name" value="CARBOXYLIC ESTER HYDROLASE"/>
    <property type="match status" value="1"/>
</dbReference>
<evidence type="ECO:0000256" key="1">
    <source>
        <dbReference type="ARBA" id="ARBA00022801"/>
    </source>
</evidence>
<dbReference type="Gene3D" id="3.40.50.1820">
    <property type="entry name" value="alpha/beta hydrolase"/>
    <property type="match status" value="1"/>
</dbReference>
<dbReference type="EC" id="3.1.1.-" evidence="3"/>
<dbReference type="InterPro" id="IPR050654">
    <property type="entry name" value="AChE-related_enzymes"/>
</dbReference>
<reference evidence="3" key="1">
    <citation type="submission" date="2013-08" db="EMBL/GenBank/DDBJ databases">
        <authorList>
            <person name="Mendez C."/>
            <person name="Richter M."/>
            <person name="Ferrer M."/>
            <person name="Sanchez J."/>
        </authorList>
    </citation>
    <scope>NUCLEOTIDE SEQUENCE</scope>
</reference>
<organism evidence="3">
    <name type="scientific">mine drainage metagenome</name>
    <dbReference type="NCBI Taxonomy" id="410659"/>
    <lineage>
        <taxon>unclassified sequences</taxon>
        <taxon>metagenomes</taxon>
        <taxon>ecological metagenomes</taxon>
    </lineage>
</organism>
<dbReference type="GO" id="GO:0005886">
    <property type="term" value="C:plasma membrane"/>
    <property type="evidence" value="ECO:0007669"/>
    <property type="project" value="TreeGrafter"/>
</dbReference>
<proteinExistence type="predicted"/>
<dbReference type="InterPro" id="IPR029058">
    <property type="entry name" value="AB_hydrolase_fold"/>
</dbReference>
<protein>
    <submittedName>
        <fullName evidence="3">Carboxylesterase, type B</fullName>
        <ecNumber evidence="3">3.1.1.-</ecNumber>
    </submittedName>
</protein>
<reference evidence="3" key="2">
    <citation type="journal article" date="2014" name="ISME J.">
        <title>Microbial stratification in low pH oxic and suboxic macroscopic growths along an acid mine drainage.</title>
        <authorList>
            <person name="Mendez-Garcia C."/>
            <person name="Mesa V."/>
            <person name="Sprenger R.R."/>
            <person name="Richter M."/>
            <person name="Diez M.S."/>
            <person name="Solano J."/>
            <person name="Bargiela R."/>
            <person name="Golyshina O.V."/>
            <person name="Manteca A."/>
            <person name="Ramos J.L."/>
            <person name="Gallego J.R."/>
            <person name="Llorente I."/>
            <person name="Martins Dos Santos V.A."/>
            <person name="Jensen O.N."/>
            <person name="Pelaez A.I."/>
            <person name="Sanchez J."/>
            <person name="Ferrer M."/>
        </authorList>
    </citation>
    <scope>NUCLEOTIDE SEQUENCE</scope>
</reference>
<keyword evidence="1 3" id="KW-0378">Hydrolase</keyword>
<feature type="non-terminal residue" evidence="3">
    <location>
        <position position="165"/>
    </location>
</feature>
<evidence type="ECO:0000313" key="3">
    <source>
        <dbReference type="EMBL" id="EQD50965.1"/>
    </source>
</evidence>
<dbReference type="SUPFAM" id="SSF53474">
    <property type="entry name" value="alpha/beta-Hydrolases"/>
    <property type="match status" value="1"/>
</dbReference>
<comment type="caution">
    <text evidence="3">The sequence shown here is derived from an EMBL/GenBank/DDBJ whole genome shotgun (WGS) entry which is preliminary data.</text>
</comment>
<feature type="domain" description="Carboxylesterase type B" evidence="2">
    <location>
        <begin position="21"/>
        <end position="161"/>
    </location>
</feature>
<dbReference type="GO" id="GO:0005615">
    <property type="term" value="C:extracellular space"/>
    <property type="evidence" value="ECO:0007669"/>
    <property type="project" value="TreeGrafter"/>
</dbReference>
<dbReference type="GO" id="GO:0003990">
    <property type="term" value="F:acetylcholinesterase activity"/>
    <property type="evidence" value="ECO:0007669"/>
    <property type="project" value="TreeGrafter"/>
</dbReference>
<dbReference type="GO" id="GO:0006581">
    <property type="term" value="P:acetylcholine catabolic process"/>
    <property type="evidence" value="ECO:0007669"/>
    <property type="project" value="TreeGrafter"/>
</dbReference>
<dbReference type="PANTHER" id="PTHR43918">
    <property type="entry name" value="ACETYLCHOLINESTERASE"/>
    <property type="match status" value="1"/>
</dbReference>
<evidence type="ECO:0000259" key="2">
    <source>
        <dbReference type="Pfam" id="PF00135"/>
    </source>
</evidence>
<name>T1B9N4_9ZZZZ</name>
<dbReference type="Pfam" id="PF00135">
    <property type="entry name" value="COesterase"/>
    <property type="match status" value="1"/>
</dbReference>
<dbReference type="EMBL" id="AUZZ01005086">
    <property type="protein sequence ID" value="EQD50965.1"/>
    <property type="molecule type" value="Genomic_DNA"/>
</dbReference>
<sequence length="165" mass="17451">MALALGVALGVPSARAAGNPLVVRVEGGLVRGQVQHGVIAFKGIPYAAPPVGALRWAPPQPVAPWHGVRAALKYGHDCMQILFPGDAAPERTVPKENCLYLNVWRPKGATARNLPVMVWIYGGGFVNGGTSPAVYNGTPFARDGVVLVSFNYRLGNFGFFAFPGL</sequence>
<dbReference type="GO" id="GO:0019695">
    <property type="term" value="P:choline metabolic process"/>
    <property type="evidence" value="ECO:0007669"/>
    <property type="project" value="TreeGrafter"/>
</dbReference>
<accession>T1B9N4</accession>